<sequence length="100" mass="11383">MKTPAFFVAFDALQIDGIELLALPYVQRRRRLEVLFATRTLTAPWTLCPMTTEPARAREWLEDWTDVSGVEGLLQPGFGVDRLTTMLPVRSSTCRDRLCP</sequence>
<keyword evidence="2" id="KW-1185">Reference proteome</keyword>
<evidence type="ECO:0000313" key="2">
    <source>
        <dbReference type="Proteomes" id="UP000599437"/>
    </source>
</evidence>
<dbReference type="Gene3D" id="3.30.470.30">
    <property type="entry name" value="DNA ligase/mRNA capping enzyme"/>
    <property type="match status" value="1"/>
</dbReference>
<dbReference type="Proteomes" id="UP000599437">
    <property type="component" value="Unassembled WGS sequence"/>
</dbReference>
<reference evidence="2" key="1">
    <citation type="journal article" date="2019" name="Int. J. Syst. Evol. Microbiol.">
        <title>The Global Catalogue of Microorganisms (GCM) 10K type strain sequencing project: providing services to taxonomists for standard genome sequencing and annotation.</title>
        <authorList>
            <consortium name="The Broad Institute Genomics Platform"/>
            <consortium name="The Broad Institute Genome Sequencing Center for Infectious Disease"/>
            <person name="Wu L."/>
            <person name="Ma J."/>
        </authorList>
    </citation>
    <scope>NUCLEOTIDE SEQUENCE [LARGE SCALE GENOMIC DNA]</scope>
    <source>
        <strain evidence="2">JCM 4737</strain>
    </source>
</reference>
<accession>A0ABQ3E8M0</accession>
<organism evidence="1 2">
    <name type="scientific">Streptomyces chryseus</name>
    <dbReference type="NCBI Taxonomy" id="68186"/>
    <lineage>
        <taxon>Bacteria</taxon>
        <taxon>Bacillati</taxon>
        <taxon>Actinomycetota</taxon>
        <taxon>Actinomycetes</taxon>
        <taxon>Kitasatosporales</taxon>
        <taxon>Streptomycetaceae</taxon>
        <taxon>Streptomyces</taxon>
    </lineage>
</organism>
<protein>
    <submittedName>
        <fullName evidence="1">Uncharacterized protein</fullName>
    </submittedName>
</protein>
<dbReference type="RefSeq" id="WP_229843750.1">
    <property type="nucleotide sequence ID" value="NZ_BMVO01000028.1"/>
</dbReference>
<dbReference type="EMBL" id="BMVO01000028">
    <property type="protein sequence ID" value="GHB26762.1"/>
    <property type="molecule type" value="Genomic_DNA"/>
</dbReference>
<proteinExistence type="predicted"/>
<gene>
    <name evidence="1" type="ORF">GCM10010346_57930</name>
</gene>
<comment type="caution">
    <text evidence="1">The sequence shown here is derived from an EMBL/GenBank/DDBJ whole genome shotgun (WGS) entry which is preliminary data.</text>
</comment>
<name>A0ABQ3E8M0_9ACTN</name>
<evidence type="ECO:0000313" key="1">
    <source>
        <dbReference type="EMBL" id="GHB26762.1"/>
    </source>
</evidence>
<dbReference type="SUPFAM" id="SSF56091">
    <property type="entry name" value="DNA ligase/mRNA capping enzyme, catalytic domain"/>
    <property type="match status" value="1"/>
</dbReference>